<reference evidence="4" key="1">
    <citation type="submission" date="2022-10" db="EMBL/GenBank/DDBJ databases">
        <authorList>
            <person name="Chen Y."/>
            <person name="Dougan E. K."/>
            <person name="Chan C."/>
            <person name="Rhodes N."/>
            <person name="Thang M."/>
        </authorList>
    </citation>
    <scope>NUCLEOTIDE SEQUENCE</scope>
</reference>
<comment type="caution">
    <text evidence="4">The sequence shown here is derived from an EMBL/GenBank/DDBJ whole genome shotgun (WGS) entry which is preliminary data.</text>
</comment>
<sequence length="695" mass="78780">MANSQYHAVRKRMQSPPTIPPAADRQNSQTPRSVRPDVQVLLTRPKASPSLANKGKGVKPEMKQTLQLVNKEILQRLKACRGLNRRQHPLIPSIKERQACVVSPIMEDPQDEMQGVGQLKDHGRSQSPPETVPEAAELSPHTLQGHWRQRLRSRAWRLPERPQGIQSVQSAEPVVAASPTVPTRSSRVRGSRGSKEEARNGRARARERISLRRMSLEEFWAPFESGSAASSRRNSVQQESSHHGQIRKSAAKRHGQAHSSRRGSANDRRHVSMRETDSDVEDADEDGDDVATGRLPDRTQPDRMHTLQALVEVETKEVELNFQVVKWSTQRQESPAADLEKQSGWWESANGVVENQFVIIQLANKEPKRLHALELNLPGNDAGPRFCKLQYSNESPDGPWKEAWSFQVVSKSDVKCRSTFETGSNLVKDFKEWLTRSYRGNVHEAWKLLFNDALMEIPSLEFLASMARIKQQMFHPNHGIPSWCEEAQKLAEELDPTKSGMVSLASVLEPAQPPPEACYWKLTIVNNWGSTKRLQVMSPLRLTTLIQVQTGGLSRMRASFIEHQAGKLAGDSLIRAFDLETLGVDSEAVQLRRLAKKFGISILDIEDMHRLFSNATSDGKVIVQSEFTSMLLKLYGTEDLSEVPPQRLRFFWQQADQDGSGEIDFEEFIMWYDRYSEEILSRRKTRRHRESPDDG</sequence>
<dbReference type="Proteomes" id="UP001152797">
    <property type="component" value="Unassembled WGS sequence"/>
</dbReference>
<dbReference type="GO" id="GO:0005509">
    <property type="term" value="F:calcium ion binding"/>
    <property type="evidence" value="ECO:0007669"/>
    <property type="project" value="InterPro"/>
</dbReference>
<dbReference type="EMBL" id="CAMXCT020001320">
    <property type="protein sequence ID" value="CAL1142346.1"/>
    <property type="molecule type" value="Genomic_DNA"/>
</dbReference>
<feature type="domain" description="EF-hand" evidence="3">
    <location>
        <begin position="643"/>
        <end position="678"/>
    </location>
</feature>
<dbReference type="InterPro" id="IPR011992">
    <property type="entry name" value="EF-hand-dom_pair"/>
</dbReference>
<dbReference type="InterPro" id="IPR002048">
    <property type="entry name" value="EF_hand_dom"/>
</dbReference>
<feature type="compositionally biased region" description="Polar residues" evidence="2">
    <location>
        <begin position="227"/>
        <end position="239"/>
    </location>
</feature>
<keyword evidence="6" id="KW-0808">Transferase</keyword>
<dbReference type="Gene3D" id="1.10.238.10">
    <property type="entry name" value="EF-hand"/>
    <property type="match status" value="1"/>
</dbReference>
<feature type="region of interest" description="Disordered" evidence="2">
    <location>
        <begin position="1"/>
        <end position="59"/>
    </location>
</feature>
<feature type="region of interest" description="Disordered" evidence="2">
    <location>
        <begin position="162"/>
        <end position="206"/>
    </location>
</feature>
<feature type="compositionally biased region" description="Acidic residues" evidence="2">
    <location>
        <begin position="278"/>
        <end position="289"/>
    </location>
</feature>
<evidence type="ECO:0000256" key="1">
    <source>
        <dbReference type="ARBA" id="ARBA00022837"/>
    </source>
</evidence>
<dbReference type="InterPro" id="IPR018247">
    <property type="entry name" value="EF_Hand_1_Ca_BS"/>
</dbReference>
<dbReference type="OrthoDB" id="435955at2759"/>
<accession>A0A9P1FUT8</accession>
<keyword evidence="1" id="KW-0106">Calcium</keyword>
<organism evidence="4">
    <name type="scientific">Cladocopium goreaui</name>
    <dbReference type="NCBI Taxonomy" id="2562237"/>
    <lineage>
        <taxon>Eukaryota</taxon>
        <taxon>Sar</taxon>
        <taxon>Alveolata</taxon>
        <taxon>Dinophyceae</taxon>
        <taxon>Suessiales</taxon>
        <taxon>Symbiodiniaceae</taxon>
        <taxon>Cladocopium</taxon>
    </lineage>
</organism>
<keyword evidence="7" id="KW-1185">Reference proteome</keyword>
<gene>
    <name evidence="4" type="ORF">C1SCF055_LOCUS16079</name>
</gene>
<dbReference type="EMBL" id="CAMXCT010001320">
    <property type="protein sequence ID" value="CAI3988971.1"/>
    <property type="molecule type" value="Genomic_DNA"/>
</dbReference>
<evidence type="ECO:0000259" key="3">
    <source>
        <dbReference type="PROSITE" id="PS50222"/>
    </source>
</evidence>
<dbReference type="PROSITE" id="PS00018">
    <property type="entry name" value="EF_HAND_1"/>
    <property type="match status" value="1"/>
</dbReference>
<feature type="region of interest" description="Disordered" evidence="2">
    <location>
        <begin position="115"/>
        <end position="146"/>
    </location>
</feature>
<feature type="compositionally biased region" description="Basic and acidic residues" evidence="2">
    <location>
        <begin position="193"/>
        <end position="206"/>
    </location>
</feature>
<proteinExistence type="predicted"/>
<evidence type="ECO:0000256" key="2">
    <source>
        <dbReference type="SAM" id="MobiDB-lite"/>
    </source>
</evidence>
<keyword evidence="6" id="KW-0418">Kinase</keyword>
<reference evidence="5" key="2">
    <citation type="submission" date="2024-04" db="EMBL/GenBank/DDBJ databases">
        <authorList>
            <person name="Chen Y."/>
            <person name="Shah S."/>
            <person name="Dougan E. K."/>
            <person name="Thang M."/>
            <person name="Chan C."/>
        </authorList>
    </citation>
    <scope>NUCLEOTIDE SEQUENCE [LARGE SCALE GENOMIC DNA]</scope>
</reference>
<evidence type="ECO:0000313" key="4">
    <source>
        <dbReference type="EMBL" id="CAI3988971.1"/>
    </source>
</evidence>
<protein>
    <submittedName>
        <fullName evidence="6">Aurora kinase</fullName>
    </submittedName>
</protein>
<evidence type="ECO:0000313" key="5">
    <source>
        <dbReference type="EMBL" id="CAL1142346.1"/>
    </source>
</evidence>
<feature type="compositionally biased region" description="Basic residues" evidence="2">
    <location>
        <begin position="244"/>
        <end position="261"/>
    </location>
</feature>
<evidence type="ECO:0000313" key="7">
    <source>
        <dbReference type="Proteomes" id="UP001152797"/>
    </source>
</evidence>
<feature type="region of interest" description="Disordered" evidence="2">
    <location>
        <begin position="224"/>
        <end position="300"/>
    </location>
</feature>
<dbReference type="AlphaFoldDB" id="A0A9P1FUT8"/>
<evidence type="ECO:0000313" key="6">
    <source>
        <dbReference type="EMBL" id="CAL4776283.1"/>
    </source>
</evidence>
<feature type="compositionally biased region" description="Basic and acidic residues" evidence="2">
    <location>
        <begin position="264"/>
        <end position="277"/>
    </location>
</feature>
<dbReference type="EMBL" id="CAMXCT030001320">
    <property type="protein sequence ID" value="CAL4776283.1"/>
    <property type="molecule type" value="Genomic_DNA"/>
</dbReference>
<name>A0A9P1FUT8_9DINO</name>
<dbReference type="PROSITE" id="PS50222">
    <property type="entry name" value="EF_HAND_2"/>
    <property type="match status" value="1"/>
</dbReference>
<dbReference type="GO" id="GO:0016301">
    <property type="term" value="F:kinase activity"/>
    <property type="evidence" value="ECO:0007669"/>
    <property type="project" value="UniProtKB-KW"/>
</dbReference>
<dbReference type="SUPFAM" id="SSF47473">
    <property type="entry name" value="EF-hand"/>
    <property type="match status" value="1"/>
</dbReference>